<dbReference type="PROSITE" id="PS50940">
    <property type="entry name" value="CHIT_BIND_II"/>
    <property type="match status" value="1"/>
</dbReference>
<comment type="caution">
    <text evidence="3">The sequence shown here is derived from an EMBL/GenBank/DDBJ whole genome shotgun (WGS) entry which is preliminary data.</text>
</comment>
<dbReference type="Pfam" id="PF01607">
    <property type="entry name" value="CBM_14"/>
    <property type="match status" value="1"/>
</dbReference>
<dbReference type="STRING" id="151549.A0A4C1X3P7"/>
<evidence type="ECO:0000313" key="3">
    <source>
        <dbReference type="EMBL" id="GBP56917.1"/>
    </source>
</evidence>
<dbReference type="SMART" id="SM00494">
    <property type="entry name" value="ChtBD2"/>
    <property type="match status" value="1"/>
</dbReference>
<sequence length="1042" mass="114583">MSTTQIASTGTQFGNYSEKNNLGHITTNLTNITTSTSTHLDPMLTPRPEITGNMTETGLNSATDMLFTTLSIQEPMYSNNNSEGIFTTENTSASAQYGNNSENSTLDYITTSSPITTENKSTYLDSTVTLREKITANITETGLYSEKDMSFTAPSMRKPMDLKNNTEGISTTEIASTGTQFGNYSEKNNLHHITTNLTNITTSTSTHLDPMLTLRPEITGNMTETGLNSATDMLFTTLSIQEPMYSHNNSEGIFTTENTSASAQYGNNSENSTLDYITTSSPITTENKSTYLDSTVALREKITANITETGLYSEKDMSFTAPSMRKPMDLKNNTEGISTTEIASTGTQFRSNSENNNLDYITTNLTNITTSTSTHLDSMLTPRLEITGNMTETGLNPEKNLLFTTSSIQEPIYSNNNSEGISTINITTADIQFGNTSEKRTLDYTTTSPPIMTETKSTYLNSTVTLSGKITANITEARLNSEQDMPFTAPSMRKPINLNNNTEGMSTTQIASTGTQFGNYSEKNNLGHITTNLTNITTSTSTHLDPMLTPRPEITGNMTETGLNSATDMLFTTLSIQEPMYSNNNSEGIFTTENTSASAQYGNNSENSTLDYITTSSPITTENKSKYLDSTVTLREKITANITETGLFSEKNMSFTASSMQKPMDLNKNTEGISTTEIASTGTQFGNNSEKNNLDRITTNLTNITTSTSTHLDPMLTPRPEITGNMTETGLNSATDMLFTTLSIQEPMYSNNNSEGIFTTENTSASAQYGNNSENSTLDYITTSSPITTENKSKYLDSTVTLREKITANITETGLYSEKNMSFTASSMLKPMDLNNNTEGISTTEIASTGTQFRSNSENNNLDYIITNMTTSKDSRTVSTDESSRSDSSNKSDTGNKSETSNNSDTSLNSSKEKKTKSDERYKKDNAKTTGKNENTSGDSSAAEFRCVKEGKFPDYSDCTKYYECKRRNESLRRKRRKCDKGEVFHKQKKKCVDADSHEYFLSVTTECNETKLDRIEPVGVRTRTEVGYRTQIATASELEMN</sequence>
<dbReference type="OrthoDB" id="6020543at2759"/>
<dbReference type="Proteomes" id="UP000299102">
    <property type="component" value="Unassembled WGS sequence"/>
</dbReference>
<evidence type="ECO:0000259" key="2">
    <source>
        <dbReference type="PROSITE" id="PS50940"/>
    </source>
</evidence>
<dbReference type="SUPFAM" id="SSF57625">
    <property type="entry name" value="Invertebrate chitin-binding proteins"/>
    <property type="match status" value="1"/>
</dbReference>
<evidence type="ECO:0000256" key="1">
    <source>
        <dbReference type="SAM" id="MobiDB-lite"/>
    </source>
</evidence>
<feature type="compositionally biased region" description="Low complexity" evidence="1">
    <location>
        <begin position="897"/>
        <end position="910"/>
    </location>
</feature>
<evidence type="ECO:0000313" key="4">
    <source>
        <dbReference type="Proteomes" id="UP000299102"/>
    </source>
</evidence>
<feature type="compositionally biased region" description="Basic and acidic residues" evidence="1">
    <location>
        <begin position="911"/>
        <end position="927"/>
    </location>
</feature>
<dbReference type="Gene3D" id="2.170.140.10">
    <property type="entry name" value="Chitin binding domain"/>
    <property type="match status" value="1"/>
</dbReference>
<dbReference type="AlphaFoldDB" id="A0A4C1X3P7"/>
<dbReference type="InterPro" id="IPR036508">
    <property type="entry name" value="Chitin-bd_dom_sf"/>
</dbReference>
<dbReference type="GO" id="GO:0008061">
    <property type="term" value="F:chitin binding"/>
    <property type="evidence" value="ECO:0007669"/>
    <property type="project" value="InterPro"/>
</dbReference>
<keyword evidence="4" id="KW-1185">Reference proteome</keyword>
<reference evidence="3 4" key="1">
    <citation type="journal article" date="2019" name="Commun. Biol.">
        <title>The bagworm genome reveals a unique fibroin gene that provides high tensile strength.</title>
        <authorList>
            <person name="Kono N."/>
            <person name="Nakamura H."/>
            <person name="Ohtoshi R."/>
            <person name="Tomita M."/>
            <person name="Numata K."/>
            <person name="Arakawa K."/>
        </authorList>
    </citation>
    <scope>NUCLEOTIDE SEQUENCE [LARGE SCALE GENOMIC DNA]</scope>
</reference>
<feature type="compositionally biased region" description="Basic and acidic residues" evidence="1">
    <location>
        <begin position="882"/>
        <end position="896"/>
    </location>
</feature>
<dbReference type="EMBL" id="BGZK01000704">
    <property type="protein sequence ID" value="GBP56917.1"/>
    <property type="molecule type" value="Genomic_DNA"/>
</dbReference>
<feature type="compositionally biased region" description="Polar residues" evidence="1">
    <location>
        <begin position="928"/>
        <end position="940"/>
    </location>
</feature>
<proteinExistence type="predicted"/>
<feature type="region of interest" description="Disordered" evidence="1">
    <location>
        <begin position="873"/>
        <end position="941"/>
    </location>
</feature>
<feature type="domain" description="Chitin-binding type-2" evidence="2">
    <location>
        <begin position="944"/>
        <end position="1010"/>
    </location>
</feature>
<gene>
    <name evidence="3" type="ORF">EVAR_33973_1</name>
</gene>
<dbReference type="GO" id="GO:0005576">
    <property type="term" value="C:extracellular region"/>
    <property type="evidence" value="ECO:0007669"/>
    <property type="project" value="InterPro"/>
</dbReference>
<accession>A0A4C1X3P7</accession>
<dbReference type="InterPro" id="IPR002557">
    <property type="entry name" value="Chitin-bd_dom"/>
</dbReference>
<protein>
    <recommendedName>
        <fullName evidence="2">Chitin-binding type-2 domain-containing protein</fullName>
    </recommendedName>
</protein>
<name>A0A4C1X3P7_EUMVA</name>
<organism evidence="3 4">
    <name type="scientific">Eumeta variegata</name>
    <name type="common">Bagworm moth</name>
    <name type="synonym">Eumeta japonica</name>
    <dbReference type="NCBI Taxonomy" id="151549"/>
    <lineage>
        <taxon>Eukaryota</taxon>
        <taxon>Metazoa</taxon>
        <taxon>Ecdysozoa</taxon>
        <taxon>Arthropoda</taxon>
        <taxon>Hexapoda</taxon>
        <taxon>Insecta</taxon>
        <taxon>Pterygota</taxon>
        <taxon>Neoptera</taxon>
        <taxon>Endopterygota</taxon>
        <taxon>Lepidoptera</taxon>
        <taxon>Glossata</taxon>
        <taxon>Ditrysia</taxon>
        <taxon>Tineoidea</taxon>
        <taxon>Psychidae</taxon>
        <taxon>Oiketicinae</taxon>
        <taxon>Eumeta</taxon>
    </lineage>
</organism>